<keyword evidence="2" id="KW-0472">Membrane</keyword>
<dbReference type="EMBL" id="LLXJ01000067">
    <property type="protein sequence ID" value="PKC15943.1"/>
    <property type="molecule type" value="Genomic_DNA"/>
</dbReference>
<feature type="region of interest" description="Disordered" evidence="1">
    <location>
        <begin position="316"/>
        <end position="336"/>
    </location>
</feature>
<evidence type="ECO:0000313" key="4">
    <source>
        <dbReference type="Proteomes" id="UP000232722"/>
    </source>
</evidence>
<feature type="region of interest" description="Disordered" evidence="1">
    <location>
        <begin position="361"/>
        <end position="390"/>
    </location>
</feature>
<evidence type="ECO:0000256" key="2">
    <source>
        <dbReference type="SAM" id="Phobius"/>
    </source>
</evidence>
<name>A0A2N0QA42_9GLOM</name>
<feature type="compositionally biased region" description="Low complexity" evidence="1">
    <location>
        <begin position="325"/>
        <end position="334"/>
    </location>
</feature>
<gene>
    <name evidence="3" type="ORF">RhiirA5_494164</name>
</gene>
<dbReference type="AlphaFoldDB" id="A0A2N0QA42"/>
<feature type="compositionally biased region" description="Low complexity" evidence="1">
    <location>
        <begin position="364"/>
        <end position="383"/>
    </location>
</feature>
<feature type="transmembrane region" description="Helical" evidence="2">
    <location>
        <begin position="272"/>
        <end position="296"/>
    </location>
</feature>
<comment type="caution">
    <text evidence="3">The sequence shown here is derived from an EMBL/GenBank/DDBJ whole genome shotgun (WGS) entry which is preliminary data.</text>
</comment>
<feature type="transmembrane region" description="Helical" evidence="2">
    <location>
        <begin position="20"/>
        <end position="43"/>
    </location>
</feature>
<dbReference type="VEuPathDB" id="FungiDB:FUN_013747"/>
<reference evidence="3 4" key="1">
    <citation type="submission" date="2016-04" db="EMBL/GenBank/DDBJ databases">
        <title>Genome analyses suggest a sexual origin of heterokaryosis in a supposedly ancient asexual fungus.</title>
        <authorList>
            <person name="Ropars J."/>
            <person name="Sedzielewska K."/>
            <person name="Noel J."/>
            <person name="Charron P."/>
            <person name="Farinelli L."/>
            <person name="Marton T."/>
            <person name="Kruger M."/>
            <person name="Pelin A."/>
            <person name="Brachmann A."/>
            <person name="Corradi N."/>
        </authorList>
    </citation>
    <scope>NUCLEOTIDE SEQUENCE [LARGE SCALE GENOMIC DNA]</scope>
    <source>
        <strain evidence="3 4">A5</strain>
    </source>
</reference>
<feature type="transmembrane region" description="Helical" evidence="2">
    <location>
        <begin position="64"/>
        <end position="85"/>
    </location>
</feature>
<keyword evidence="2" id="KW-0812">Transmembrane</keyword>
<sequence length="390" mass="44683">MLPDLFKKPQKAEHENEHSFVLWLRKIIIIVFLMILAGSFAVMCVRMSKENPSISTTFTSIDSILAPSIYLSFAYKFNISCLIYYDYAGKNETSCDEYVTQPKNTGDKDYPYGGNFSPKKVKLTRYDDIGPYFVYLDINIIDPTFNNLTESFFRMNLYDTENDYVIYNIESMNKIKSGSMTPFEESLFYLNKYTLTGGYLYKLGFSKKIRRILSKPILSYIGFPSSYDSKPYIESNIQSVPAASLNATHLRVRLSPRNFILEEEQEQRNDNILAAVGIIAAYYSSIVFIYVFLFGVDSMKPWGLIHSGCCGLPTFVDQDDEQNEPNEPNEPNEQVLNIESMDERVKELEKILKCIVNDTRKNRSNSNKNNNSSGSSIYSNSTNDNDKLDV</sequence>
<keyword evidence="2" id="KW-1133">Transmembrane helix</keyword>
<protein>
    <submittedName>
        <fullName evidence="3">Uncharacterized protein</fullName>
    </submittedName>
</protein>
<dbReference type="Proteomes" id="UP000232722">
    <property type="component" value="Unassembled WGS sequence"/>
</dbReference>
<dbReference type="VEuPathDB" id="FungiDB:RhiirA1_529563"/>
<reference evidence="3 4" key="2">
    <citation type="submission" date="2017-09" db="EMBL/GenBank/DDBJ databases">
        <title>Extensive intraspecific genome diversity in a model arbuscular mycorrhizal fungus.</title>
        <authorList>
            <person name="Chen E.C."/>
            <person name="Morin E."/>
            <person name="Beaudet D."/>
            <person name="Noel J."/>
            <person name="Ndikumana S."/>
            <person name="Charron P."/>
            <person name="St-Onge C."/>
            <person name="Giorgi J."/>
            <person name="Grigoriev I.V."/>
            <person name="Roux C."/>
            <person name="Martin F.M."/>
            <person name="Corradi N."/>
        </authorList>
    </citation>
    <scope>NUCLEOTIDE SEQUENCE [LARGE SCALE GENOMIC DNA]</scope>
    <source>
        <strain evidence="3 4">A5</strain>
    </source>
</reference>
<dbReference type="VEuPathDB" id="FungiDB:RhiirFUN_017315"/>
<evidence type="ECO:0000313" key="3">
    <source>
        <dbReference type="EMBL" id="PKC15943.1"/>
    </source>
</evidence>
<evidence type="ECO:0000256" key="1">
    <source>
        <dbReference type="SAM" id="MobiDB-lite"/>
    </source>
</evidence>
<proteinExistence type="predicted"/>
<accession>A0A2N0QA42</accession>
<organism evidence="3 4">
    <name type="scientific">Rhizophagus irregularis</name>
    <dbReference type="NCBI Taxonomy" id="588596"/>
    <lineage>
        <taxon>Eukaryota</taxon>
        <taxon>Fungi</taxon>
        <taxon>Fungi incertae sedis</taxon>
        <taxon>Mucoromycota</taxon>
        <taxon>Glomeromycotina</taxon>
        <taxon>Glomeromycetes</taxon>
        <taxon>Glomerales</taxon>
        <taxon>Glomeraceae</taxon>
        <taxon>Rhizophagus</taxon>
    </lineage>
</organism>